<protein>
    <submittedName>
        <fullName evidence="5">Putative sphingomyelin phosphodiesterase 4 isoform X1</fullName>
    </submittedName>
</protein>
<dbReference type="PANTHER" id="PTHR12988:SF6">
    <property type="entry name" value="SPHINGOMYELIN PHOSPHODIESTERASE 4"/>
    <property type="match status" value="1"/>
</dbReference>
<dbReference type="AlphaFoldDB" id="A0A2G8K8Z9"/>
<evidence type="ECO:0000256" key="3">
    <source>
        <dbReference type="ARBA" id="ARBA00022989"/>
    </source>
</evidence>
<evidence type="ECO:0000256" key="1">
    <source>
        <dbReference type="ARBA" id="ARBA00004167"/>
    </source>
</evidence>
<dbReference type="GO" id="GO:0046513">
    <property type="term" value="P:ceramide biosynthetic process"/>
    <property type="evidence" value="ECO:0007669"/>
    <property type="project" value="TreeGrafter"/>
</dbReference>
<evidence type="ECO:0000313" key="6">
    <source>
        <dbReference type="Proteomes" id="UP000230750"/>
    </source>
</evidence>
<dbReference type="GO" id="GO:0050290">
    <property type="term" value="F:sphingomyelin phosphodiesterase D activity"/>
    <property type="evidence" value="ECO:0007669"/>
    <property type="project" value="InterPro"/>
</dbReference>
<evidence type="ECO:0000256" key="2">
    <source>
        <dbReference type="ARBA" id="ARBA00022692"/>
    </source>
</evidence>
<keyword evidence="4" id="KW-0472">Membrane</keyword>
<evidence type="ECO:0000256" key="4">
    <source>
        <dbReference type="ARBA" id="ARBA00023136"/>
    </source>
</evidence>
<comment type="subcellular location">
    <subcellularLocation>
        <location evidence="1">Membrane</location>
        <topology evidence="1">Single-pass membrane protein</topology>
    </subcellularLocation>
</comment>
<sequence>MAASRFQNFRFLSRETKRDLSNGAALKGNSTTIQEKVHFACRSPFLRQRCYELEAILQQFSSKELQSIFPFLLDNIFGYNGHTGWGLHQLQSVTNLEDFHTLVTFMGPEGALLHAVYKQQADQYIKYDFPVSNLPNQVQENLGRGNVPSFYQNKLNRTSTHVQLNPFEFFMFNFAYFVVSPGNQKVKGTYAMVCVCVSACDTQACDSLTVAFMKFNFSIFGPVPEDCFYPYLLDKYLCYFLPYDGRMVPPIPAGFLSPARTSSSGASPTNRLPQYGVLYDYLQSGKMERSPLIRDEASSFYHLSSPSSSSSLFNSSSHHGQGATSEGETWRSEVFIQALVDFWLNQNSIASQNKSLFRQVQDNFIPSLDHVRAVRILIKHLHFFANSAPRDPTPYKQSPETTLNDLKRHILPVLVQKPLYVFLRHGFDHWPLDVSFRQILEVWLSYIQPWRYSPDSLPGGRYNQNSTMGVGQRSQIREQRSMNVQDGRWKKFISENIPIYTVLFQEFIPRALRQDLSNAKNALMVFRVAKVFAQPHLMDLLTEAECHMLEVIAPTVLQSSFSSTTSILSNSHLSHGQHQQCLQVLALEGQSFQYKPLTSETARLQVTQLLQVIAQAKSNLTSLNRLQLGSLGEDLSNWFNLDTWFGGHPRSPVTLPWWRHWP</sequence>
<name>A0A2G8K8Z9_STIJA</name>
<evidence type="ECO:0000313" key="5">
    <source>
        <dbReference type="EMBL" id="PIK44445.1"/>
    </source>
</evidence>
<dbReference type="GO" id="GO:0006685">
    <property type="term" value="P:sphingomyelin catabolic process"/>
    <property type="evidence" value="ECO:0007669"/>
    <property type="project" value="TreeGrafter"/>
</dbReference>
<dbReference type="Pfam" id="PF14724">
    <property type="entry name" value="mit_SMPDase"/>
    <property type="match status" value="2"/>
</dbReference>
<keyword evidence="3" id="KW-1133">Transmembrane helix</keyword>
<gene>
    <name evidence="5" type="ORF">BSL78_18722</name>
</gene>
<proteinExistence type="predicted"/>
<organism evidence="5 6">
    <name type="scientific">Stichopus japonicus</name>
    <name type="common">Sea cucumber</name>
    <dbReference type="NCBI Taxonomy" id="307972"/>
    <lineage>
        <taxon>Eukaryota</taxon>
        <taxon>Metazoa</taxon>
        <taxon>Echinodermata</taxon>
        <taxon>Eleutherozoa</taxon>
        <taxon>Echinozoa</taxon>
        <taxon>Holothuroidea</taxon>
        <taxon>Aspidochirotacea</taxon>
        <taxon>Aspidochirotida</taxon>
        <taxon>Stichopodidae</taxon>
        <taxon>Apostichopus</taxon>
    </lineage>
</organism>
<dbReference type="InterPro" id="IPR024129">
    <property type="entry name" value="Sphingomy_SMPD4"/>
</dbReference>
<accession>A0A2G8K8Z9</accession>
<reference evidence="5 6" key="1">
    <citation type="journal article" date="2017" name="PLoS Biol.">
        <title>The sea cucumber genome provides insights into morphological evolution and visceral regeneration.</title>
        <authorList>
            <person name="Zhang X."/>
            <person name="Sun L."/>
            <person name="Yuan J."/>
            <person name="Sun Y."/>
            <person name="Gao Y."/>
            <person name="Zhang L."/>
            <person name="Li S."/>
            <person name="Dai H."/>
            <person name="Hamel J.F."/>
            <person name="Liu C."/>
            <person name="Yu Y."/>
            <person name="Liu S."/>
            <person name="Lin W."/>
            <person name="Guo K."/>
            <person name="Jin S."/>
            <person name="Xu P."/>
            <person name="Storey K.B."/>
            <person name="Huan P."/>
            <person name="Zhang T."/>
            <person name="Zhou Y."/>
            <person name="Zhang J."/>
            <person name="Lin C."/>
            <person name="Li X."/>
            <person name="Xing L."/>
            <person name="Huo D."/>
            <person name="Sun M."/>
            <person name="Wang L."/>
            <person name="Mercier A."/>
            <person name="Li F."/>
            <person name="Yang H."/>
            <person name="Xiang J."/>
        </authorList>
    </citation>
    <scope>NUCLEOTIDE SEQUENCE [LARGE SCALE GENOMIC DNA]</scope>
    <source>
        <strain evidence="5">Shaxun</strain>
        <tissue evidence="5">Muscle</tissue>
    </source>
</reference>
<dbReference type="PANTHER" id="PTHR12988">
    <property type="entry name" value="SPHINGOMYELIN PHOSPHODIESTERASE 4"/>
    <property type="match status" value="1"/>
</dbReference>
<comment type="caution">
    <text evidence="5">The sequence shown here is derived from an EMBL/GenBank/DDBJ whole genome shotgun (WGS) entry which is preliminary data.</text>
</comment>
<dbReference type="OrthoDB" id="10251508at2759"/>
<dbReference type="GO" id="GO:0016020">
    <property type="term" value="C:membrane"/>
    <property type="evidence" value="ECO:0007669"/>
    <property type="project" value="UniProtKB-SubCell"/>
</dbReference>
<keyword evidence="6" id="KW-1185">Reference proteome</keyword>
<dbReference type="STRING" id="307972.A0A2G8K8Z9"/>
<dbReference type="Proteomes" id="UP000230750">
    <property type="component" value="Unassembled WGS sequence"/>
</dbReference>
<dbReference type="GO" id="GO:0046475">
    <property type="term" value="P:glycerophospholipid catabolic process"/>
    <property type="evidence" value="ECO:0007669"/>
    <property type="project" value="TreeGrafter"/>
</dbReference>
<keyword evidence="2" id="KW-0812">Transmembrane</keyword>
<dbReference type="EMBL" id="MRZV01000777">
    <property type="protein sequence ID" value="PIK44445.1"/>
    <property type="molecule type" value="Genomic_DNA"/>
</dbReference>